<keyword evidence="1 3" id="KW-0547">Nucleotide-binding</keyword>
<dbReference type="PANTHER" id="PTHR10695">
    <property type="entry name" value="DEPHOSPHO-COA KINASE-RELATED"/>
    <property type="match status" value="1"/>
</dbReference>
<dbReference type="Gene3D" id="3.40.50.300">
    <property type="entry name" value="P-loop containing nucleotide triphosphate hydrolases"/>
    <property type="match status" value="1"/>
</dbReference>
<dbReference type="HAMAP" id="MF_00376">
    <property type="entry name" value="Dephospho_CoA_kinase"/>
    <property type="match status" value="1"/>
</dbReference>
<dbReference type="PROSITE" id="PS51219">
    <property type="entry name" value="DPCK"/>
    <property type="match status" value="1"/>
</dbReference>
<dbReference type="EMBL" id="JBHTOP010000026">
    <property type="protein sequence ID" value="MFD1672735.1"/>
    <property type="molecule type" value="Genomic_DNA"/>
</dbReference>
<dbReference type="PANTHER" id="PTHR10695:SF46">
    <property type="entry name" value="BIFUNCTIONAL COENZYME A SYNTHASE-RELATED"/>
    <property type="match status" value="1"/>
</dbReference>
<dbReference type="EC" id="2.7.1.24" evidence="3 4"/>
<gene>
    <name evidence="3 5" type="primary">coaE</name>
    <name evidence="5" type="ORF">ACFQ5M_11545</name>
</gene>
<proteinExistence type="inferred from homology"/>
<dbReference type="InterPro" id="IPR027417">
    <property type="entry name" value="P-loop_NTPase"/>
</dbReference>
<dbReference type="InterPro" id="IPR001977">
    <property type="entry name" value="Depp_CoAkinase"/>
</dbReference>
<evidence type="ECO:0000256" key="4">
    <source>
        <dbReference type="NCBIfam" id="TIGR00152"/>
    </source>
</evidence>
<evidence type="ECO:0000256" key="3">
    <source>
        <dbReference type="HAMAP-Rule" id="MF_00376"/>
    </source>
</evidence>
<keyword evidence="3" id="KW-0963">Cytoplasm</keyword>
<dbReference type="RefSeq" id="WP_125713391.1">
    <property type="nucleotide sequence ID" value="NZ_JBHTOP010000026.1"/>
</dbReference>
<feature type="binding site" evidence="3">
    <location>
        <begin position="12"/>
        <end position="17"/>
    </location>
    <ligand>
        <name>ATP</name>
        <dbReference type="ChEBI" id="CHEBI:30616"/>
    </ligand>
</feature>
<keyword evidence="3 5" id="KW-0808">Transferase</keyword>
<evidence type="ECO:0000256" key="1">
    <source>
        <dbReference type="ARBA" id="ARBA00022741"/>
    </source>
</evidence>
<comment type="subcellular location">
    <subcellularLocation>
        <location evidence="3">Cytoplasm</location>
    </subcellularLocation>
</comment>
<dbReference type="GO" id="GO:0004140">
    <property type="term" value="F:dephospho-CoA kinase activity"/>
    <property type="evidence" value="ECO:0007669"/>
    <property type="project" value="UniProtKB-EC"/>
</dbReference>
<dbReference type="CDD" id="cd02022">
    <property type="entry name" value="DPCK"/>
    <property type="match status" value="1"/>
</dbReference>
<evidence type="ECO:0000313" key="6">
    <source>
        <dbReference type="Proteomes" id="UP001597267"/>
    </source>
</evidence>
<keyword evidence="6" id="KW-1185">Reference proteome</keyword>
<protein>
    <recommendedName>
        <fullName evidence="3 4">Dephospho-CoA kinase</fullName>
        <ecNumber evidence="3 4">2.7.1.24</ecNumber>
    </recommendedName>
    <alternativeName>
        <fullName evidence="3">Dephosphocoenzyme A kinase</fullName>
    </alternativeName>
</protein>
<comment type="function">
    <text evidence="3">Catalyzes the phosphorylation of the 3'-hydroxyl group of dephosphocoenzyme A to form coenzyme A.</text>
</comment>
<comment type="similarity">
    <text evidence="3">Belongs to the CoaE family.</text>
</comment>
<accession>A0ABW4J9V4</accession>
<sequence length="199" mass="22631">MTYVLGLTGSIATGKSTVSQIFKSYGFPVVDADIIAHEVVAPGTPGLKNIVENFGPEILQADGQLDRKKLGQIVFADENKRQLLNRLNGHLIRQEIFKQVADLRAQKQPLIILDIPLLYESHYEEYTDGVMVAYVPEALQIKRLMARDGYNETDARHRIESQINIEEKRQLADFYTDNSGDIEMLKAQIQRFLQTHNFI</sequence>
<comment type="pathway">
    <text evidence="3">Cofactor biosynthesis; coenzyme A biosynthesis; CoA from (R)-pantothenate: step 5/5.</text>
</comment>
<name>A0ABW4J9V4_9LACO</name>
<keyword evidence="3 5" id="KW-0418">Kinase</keyword>
<evidence type="ECO:0000256" key="2">
    <source>
        <dbReference type="ARBA" id="ARBA00022840"/>
    </source>
</evidence>
<reference evidence="6" key="1">
    <citation type="journal article" date="2019" name="Int. J. Syst. Evol. Microbiol.">
        <title>The Global Catalogue of Microorganisms (GCM) 10K type strain sequencing project: providing services to taxonomists for standard genome sequencing and annotation.</title>
        <authorList>
            <consortium name="The Broad Institute Genomics Platform"/>
            <consortium name="The Broad Institute Genome Sequencing Center for Infectious Disease"/>
            <person name="Wu L."/>
            <person name="Ma J."/>
        </authorList>
    </citation>
    <scope>NUCLEOTIDE SEQUENCE [LARGE SCALE GENOMIC DNA]</scope>
    <source>
        <strain evidence="6">CCM 8896</strain>
    </source>
</reference>
<evidence type="ECO:0000313" key="5">
    <source>
        <dbReference type="EMBL" id="MFD1672735.1"/>
    </source>
</evidence>
<comment type="catalytic activity">
    <reaction evidence="3">
        <text>3'-dephospho-CoA + ATP = ADP + CoA + H(+)</text>
        <dbReference type="Rhea" id="RHEA:18245"/>
        <dbReference type="ChEBI" id="CHEBI:15378"/>
        <dbReference type="ChEBI" id="CHEBI:30616"/>
        <dbReference type="ChEBI" id="CHEBI:57287"/>
        <dbReference type="ChEBI" id="CHEBI:57328"/>
        <dbReference type="ChEBI" id="CHEBI:456216"/>
        <dbReference type="EC" id="2.7.1.24"/>
    </reaction>
</comment>
<dbReference type="NCBIfam" id="TIGR00152">
    <property type="entry name" value="dephospho-CoA kinase"/>
    <property type="match status" value="1"/>
</dbReference>
<keyword evidence="3" id="KW-0173">Coenzyme A biosynthesis</keyword>
<dbReference type="Pfam" id="PF01121">
    <property type="entry name" value="CoaE"/>
    <property type="match status" value="1"/>
</dbReference>
<comment type="caution">
    <text evidence="5">The sequence shown here is derived from an EMBL/GenBank/DDBJ whole genome shotgun (WGS) entry which is preliminary data.</text>
</comment>
<keyword evidence="2 3" id="KW-0067">ATP-binding</keyword>
<organism evidence="5 6">
    <name type="scientific">Agrilactobacillus yilanensis</name>
    <dbReference type="NCBI Taxonomy" id="2485997"/>
    <lineage>
        <taxon>Bacteria</taxon>
        <taxon>Bacillati</taxon>
        <taxon>Bacillota</taxon>
        <taxon>Bacilli</taxon>
        <taxon>Lactobacillales</taxon>
        <taxon>Lactobacillaceae</taxon>
        <taxon>Agrilactobacillus</taxon>
    </lineage>
</organism>
<dbReference type="Proteomes" id="UP001597267">
    <property type="component" value="Unassembled WGS sequence"/>
</dbReference>
<dbReference type="SUPFAM" id="SSF52540">
    <property type="entry name" value="P-loop containing nucleoside triphosphate hydrolases"/>
    <property type="match status" value="1"/>
</dbReference>